<evidence type="ECO:0000256" key="9">
    <source>
        <dbReference type="ARBA" id="ARBA00022898"/>
    </source>
</evidence>
<evidence type="ECO:0000256" key="16">
    <source>
        <dbReference type="RuleBase" id="RU004516"/>
    </source>
</evidence>
<evidence type="ECO:0000256" key="11">
    <source>
        <dbReference type="ARBA" id="ARBA00048212"/>
    </source>
</evidence>
<comment type="caution">
    <text evidence="18">The sequence shown here is derived from an EMBL/GenBank/DDBJ whole genome shotgun (WGS) entry which is preliminary data.</text>
</comment>
<keyword evidence="10 17" id="KW-0100">Branched-chain amino acid biosynthesis</keyword>
<dbReference type="SUPFAM" id="SSF56752">
    <property type="entry name" value="D-aminoacid aminotransferase-like PLP-dependent enzymes"/>
    <property type="match status" value="1"/>
</dbReference>
<dbReference type="UniPathway" id="UPA00047">
    <property type="reaction ID" value="UER00058"/>
</dbReference>
<dbReference type="Gene3D" id="3.20.10.10">
    <property type="entry name" value="D-amino Acid Aminotransferase, subunit A, domain 2"/>
    <property type="match status" value="1"/>
</dbReference>
<dbReference type="OrthoDB" id="9804984at2"/>
<dbReference type="Pfam" id="PF01063">
    <property type="entry name" value="Aminotran_4"/>
    <property type="match status" value="1"/>
</dbReference>
<dbReference type="InterPro" id="IPR043132">
    <property type="entry name" value="BCAT-like_C"/>
</dbReference>
<dbReference type="GO" id="GO:0009098">
    <property type="term" value="P:L-leucine biosynthetic process"/>
    <property type="evidence" value="ECO:0007669"/>
    <property type="project" value="UniProtKB-UniPathway"/>
</dbReference>
<evidence type="ECO:0000256" key="17">
    <source>
        <dbReference type="RuleBase" id="RU004517"/>
    </source>
</evidence>
<evidence type="ECO:0000313" key="19">
    <source>
        <dbReference type="Proteomes" id="UP000078292"/>
    </source>
</evidence>
<dbReference type="InterPro" id="IPR036038">
    <property type="entry name" value="Aminotransferase-like"/>
</dbReference>
<evidence type="ECO:0000313" key="18">
    <source>
        <dbReference type="EMBL" id="OAV62477.1"/>
    </source>
</evidence>
<organism evidence="18 19">
    <name type="scientific">Enteractinococcus helveticum</name>
    <dbReference type="NCBI Taxonomy" id="1837282"/>
    <lineage>
        <taxon>Bacteria</taxon>
        <taxon>Bacillati</taxon>
        <taxon>Actinomycetota</taxon>
        <taxon>Actinomycetes</taxon>
        <taxon>Micrococcales</taxon>
        <taxon>Micrococcaceae</taxon>
    </lineage>
</organism>
<feature type="modified residue" description="N6-(pyridoxal phosphate)lysine" evidence="14">
    <location>
        <position position="215"/>
    </location>
</feature>
<dbReference type="CDD" id="cd01557">
    <property type="entry name" value="BCAT_beta_family"/>
    <property type="match status" value="1"/>
</dbReference>
<dbReference type="PANTHER" id="PTHR11825:SF44">
    <property type="entry name" value="BRANCHED-CHAIN-AMINO-ACID AMINOTRANSFERASE"/>
    <property type="match status" value="1"/>
</dbReference>
<dbReference type="InterPro" id="IPR005786">
    <property type="entry name" value="B_amino_transII"/>
</dbReference>
<gene>
    <name evidence="18" type="ORF">A6F49_05885</name>
</gene>
<evidence type="ECO:0000256" key="1">
    <source>
        <dbReference type="ARBA" id="ARBA00001933"/>
    </source>
</evidence>
<dbReference type="InterPro" id="IPR018300">
    <property type="entry name" value="Aminotrans_IV_CS"/>
</dbReference>
<keyword evidence="19" id="KW-1185">Reference proteome</keyword>
<evidence type="ECO:0000256" key="8">
    <source>
        <dbReference type="ARBA" id="ARBA00022679"/>
    </source>
</evidence>
<dbReference type="Proteomes" id="UP000078292">
    <property type="component" value="Unassembled WGS sequence"/>
</dbReference>
<evidence type="ECO:0000256" key="10">
    <source>
        <dbReference type="ARBA" id="ARBA00023304"/>
    </source>
</evidence>
<dbReference type="AlphaFoldDB" id="A0A1B7M1J6"/>
<dbReference type="GO" id="GO:0009097">
    <property type="term" value="P:isoleucine biosynthetic process"/>
    <property type="evidence" value="ECO:0007669"/>
    <property type="project" value="UniProtKB-UniPathway"/>
</dbReference>
<evidence type="ECO:0000256" key="15">
    <source>
        <dbReference type="RuleBase" id="RU004106"/>
    </source>
</evidence>
<dbReference type="PANTHER" id="PTHR11825">
    <property type="entry name" value="SUBGROUP IIII AMINOTRANSFERASE"/>
    <property type="match status" value="1"/>
</dbReference>
<comment type="catalytic activity">
    <reaction evidence="13 17">
        <text>L-leucine + 2-oxoglutarate = 4-methyl-2-oxopentanoate + L-glutamate</text>
        <dbReference type="Rhea" id="RHEA:18321"/>
        <dbReference type="ChEBI" id="CHEBI:16810"/>
        <dbReference type="ChEBI" id="CHEBI:17865"/>
        <dbReference type="ChEBI" id="CHEBI:29985"/>
        <dbReference type="ChEBI" id="CHEBI:57427"/>
        <dbReference type="EC" id="2.6.1.42"/>
    </reaction>
</comment>
<comment type="catalytic activity">
    <reaction evidence="12 17">
        <text>L-isoleucine + 2-oxoglutarate = (S)-3-methyl-2-oxopentanoate + L-glutamate</text>
        <dbReference type="Rhea" id="RHEA:24801"/>
        <dbReference type="ChEBI" id="CHEBI:16810"/>
        <dbReference type="ChEBI" id="CHEBI:29985"/>
        <dbReference type="ChEBI" id="CHEBI:35146"/>
        <dbReference type="ChEBI" id="CHEBI:58045"/>
        <dbReference type="EC" id="2.6.1.42"/>
    </reaction>
</comment>
<dbReference type="UniPathway" id="UPA00048">
    <property type="reaction ID" value="UER00073"/>
</dbReference>
<dbReference type="PIRSF" id="PIRSF006468">
    <property type="entry name" value="BCAT1"/>
    <property type="match status" value="1"/>
</dbReference>
<dbReference type="GO" id="GO:0009099">
    <property type="term" value="P:L-valine biosynthetic process"/>
    <property type="evidence" value="ECO:0007669"/>
    <property type="project" value="UniProtKB-UniPathway"/>
</dbReference>
<name>A0A1B7M1J6_9MICC</name>
<dbReference type="EMBL" id="LXEY01000011">
    <property type="protein sequence ID" value="OAV62477.1"/>
    <property type="molecule type" value="Genomic_DNA"/>
</dbReference>
<evidence type="ECO:0000256" key="13">
    <source>
        <dbReference type="ARBA" id="ARBA00049229"/>
    </source>
</evidence>
<dbReference type="GO" id="GO:0052656">
    <property type="term" value="F:L-isoleucine-2-oxoglutarate transaminase activity"/>
    <property type="evidence" value="ECO:0007669"/>
    <property type="project" value="RHEA"/>
</dbReference>
<dbReference type="InterPro" id="IPR001544">
    <property type="entry name" value="Aminotrans_IV"/>
</dbReference>
<comment type="similarity">
    <text evidence="5 15">Belongs to the class-IV pyridoxal-phosphate-dependent aminotransferase family.</text>
</comment>
<comment type="pathway">
    <text evidence="2">Amino-acid biosynthesis; L-isoleucine biosynthesis; L-isoleucine from 2-oxobutanoate: step 4/4.</text>
</comment>
<evidence type="ECO:0000256" key="6">
    <source>
        <dbReference type="ARBA" id="ARBA00022576"/>
    </source>
</evidence>
<reference evidence="18 19" key="1">
    <citation type="submission" date="2016-04" db="EMBL/GenBank/DDBJ databases">
        <title>First whole genome shotgun sequence of the bacterium Enteractinococcus sp. strain UASWS1574.</title>
        <authorList>
            <person name="Crovadore J."/>
            <person name="Chablais R."/>
            <person name="Lefort F."/>
        </authorList>
    </citation>
    <scope>NUCLEOTIDE SEQUENCE [LARGE SCALE GENOMIC DNA]</scope>
    <source>
        <strain evidence="18 19">UASWS1574</strain>
    </source>
</reference>
<evidence type="ECO:0000256" key="12">
    <source>
        <dbReference type="ARBA" id="ARBA00048798"/>
    </source>
</evidence>
<dbReference type="InterPro" id="IPR033939">
    <property type="entry name" value="BCAT_family"/>
</dbReference>
<evidence type="ECO:0000256" key="4">
    <source>
        <dbReference type="ARBA" id="ARBA00005072"/>
    </source>
</evidence>
<comment type="cofactor">
    <cofactor evidence="1 16">
        <name>pyridoxal 5'-phosphate</name>
        <dbReference type="ChEBI" id="CHEBI:597326"/>
    </cofactor>
</comment>
<dbReference type="Gene3D" id="3.30.470.10">
    <property type="match status" value="1"/>
</dbReference>
<dbReference type="GO" id="GO:0052655">
    <property type="term" value="F:L-valine-2-oxoglutarate transaminase activity"/>
    <property type="evidence" value="ECO:0007669"/>
    <property type="project" value="RHEA"/>
</dbReference>
<dbReference type="RefSeq" id="WP_043056953.1">
    <property type="nucleotide sequence ID" value="NZ_LXEY01000011.1"/>
</dbReference>
<keyword evidence="9 16" id="KW-0663">Pyridoxal phosphate</keyword>
<comment type="catalytic activity">
    <reaction evidence="11 17">
        <text>L-valine + 2-oxoglutarate = 3-methyl-2-oxobutanoate + L-glutamate</text>
        <dbReference type="Rhea" id="RHEA:24813"/>
        <dbReference type="ChEBI" id="CHEBI:11851"/>
        <dbReference type="ChEBI" id="CHEBI:16810"/>
        <dbReference type="ChEBI" id="CHEBI:29985"/>
        <dbReference type="ChEBI" id="CHEBI:57762"/>
        <dbReference type="EC" id="2.6.1.42"/>
    </reaction>
</comment>
<comment type="pathway">
    <text evidence="4">Amino-acid biosynthesis; L-leucine biosynthesis; L-leucine from 3-methyl-2-oxobutanoate: step 4/4.</text>
</comment>
<dbReference type="NCBIfam" id="NF009897">
    <property type="entry name" value="PRK13357.1"/>
    <property type="match status" value="1"/>
</dbReference>
<evidence type="ECO:0000256" key="7">
    <source>
        <dbReference type="ARBA" id="ARBA00022605"/>
    </source>
</evidence>
<accession>A0A1B7M1J6</accession>
<evidence type="ECO:0000256" key="14">
    <source>
        <dbReference type="PIRSR" id="PIRSR006468-1"/>
    </source>
</evidence>
<dbReference type="GO" id="GO:0052654">
    <property type="term" value="F:L-leucine-2-oxoglutarate transaminase activity"/>
    <property type="evidence" value="ECO:0007669"/>
    <property type="project" value="RHEA"/>
</dbReference>
<dbReference type="STRING" id="1837282.A6F49_05885"/>
<sequence length="375" mass="41252">MEFQYQANPTPLAEADRAKVLADPGFGQYFTDHMVTIEWTADVEGQNKAFEAGEYLNMVGDWSDARVEPFGPLSLSPAAAVLHYAQEIFEGLKAYRHDDGSVWTFRPYKNAARMNRSAHRMAMPQLPEEAFVKALEELMARDGAWVPNGEGQSLYLRPFMIATEEFLGVRPARNFNFHVIASPAGNYFGGELKPVSIWVSRDFARAGEGGTGAAKFGGNYAASLAAQLQGASRGHDQVIFLDRSPEDSLEELGGMNVFFVTKDNKLITPKLTGTILEGITRDSILQLGKDEGLDVQERSITFNEWKDGVASGDIQEVFACGTAAVITPIGQVADLEEVHTTPSTDFPVANTLRNRLVGIQTGHEEDIYGWMHRLA</sequence>
<comment type="pathway">
    <text evidence="3">Amino-acid biosynthesis; L-valine biosynthesis; L-valine from pyruvate: step 4/4.</text>
</comment>
<protein>
    <recommendedName>
        <fullName evidence="17">Branched-chain-amino-acid aminotransferase</fullName>
        <ecNumber evidence="17">2.6.1.42</ecNumber>
    </recommendedName>
</protein>
<evidence type="ECO:0000256" key="2">
    <source>
        <dbReference type="ARBA" id="ARBA00004824"/>
    </source>
</evidence>
<proteinExistence type="inferred from homology"/>
<keyword evidence="7 17" id="KW-0028">Amino-acid biosynthesis</keyword>
<dbReference type="EC" id="2.6.1.42" evidence="17"/>
<dbReference type="UniPathway" id="UPA00049">
    <property type="reaction ID" value="UER00062"/>
</dbReference>
<keyword evidence="6 17" id="KW-0032">Aminotransferase</keyword>
<evidence type="ECO:0000256" key="5">
    <source>
        <dbReference type="ARBA" id="ARBA00009320"/>
    </source>
</evidence>
<dbReference type="PROSITE" id="PS00770">
    <property type="entry name" value="AA_TRANSFER_CLASS_4"/>
    <property type="match status" value="1"/>
</dbReference>
<evidence type="ECO:0000256" key="3">
    <source>
        <dbReference type="ARBA" id="ARBA00004931"/>
    </source>
</evidence>
<dbReference type="InterPro" id="IPR043131">
    <property type="entry name" value="BCAT-like_N"/>
</dbReference>
<keyword evidence="8 17" id="KW-0808">Transferase</keyword>
<dbReference type="NCBIfam" id="TIGR01123">
    <property type="entry name" value="ilvE_II"/>
    <property type="match status" value="1"/>
</dbReference>